<proteinExistence type="inferred from homology"/>
<organism evidence="12 13">
    <name type="scientific">Geotrypetes seraphini</name>
    <name type="common">Gaboon caecilian</name>
    <name type="synonym">Caecilia seraphini</name>
    <dbReference type="NCBI Taxonomy" id="260995"/>
    <lineage>
        <taxon>Eukaryota</taxon>
        <taxon>Metazoa</taxon>
        <taxon>Chordata</taxon>
        <taxon>Craniata</taxon>
        <taxon>Vertebrata</taxon>
        <taxon>Euteleostomi</taxon>
        <taxon>Amphibia</taxon>
        <taxon>Gymnophiona</taxon>
        <taxon>Geotrypetes</taxon>
    </lineage>
</organism>
<evidence type="ECO:0000259" key="11">
    <source>
        <dbReference type="PROSITE" id="PS50262"/>
    </source>
</evidence>
<evidence type="ECO:0000256" key="8">
    <source>
        <dbReference type="ARBA" id="ARBA00023224"/>
    </source>
</evidence>
<evidence type="ECO:0000256" key="10">
    <source>
        <dbReference type="SAM" id="Phobius"/>
    </source>
</evidence>
<gene>
    <name evidence="13" type="primary">LOC117354835</name>
</gene>
<dbReference type="PANTHER" id="PTHR24247:SF254">
    <property type="entry name" value="HISTAMINE H3 RECEPTOR"/>
    <property type="match status" value="1"/>
</dbReference>
<keyword evidence="12" id="KW-1185">Reference proteome</keyword>
<dbReference type="GO" id="GO:0007187">
    <property type="term" value="P:G protein-coupled receptor signaling pathway, coupled to cyclic nucleotide second messenger"/>
    <property type="evidence" value="ECO:0007669"/>
    <property type="project" value="TreeGrafter"/>
</dbReference>
<dbReference type="SUPFAM" id="SSF81321">
    <property type="entry name" value="Family A G protein-coupled receptor-like"/>
    <property type="match status" value="1"/>
</dbReference>
<dbReference type="GO" id="GO:0007197">
    <property type="term" value="P:adenylate cyclase-inhibiting G protein-coupled acetylcholine receptor signaling pathway"/>
    <property type="evidence" value="ECO:0007669"/>
    <property type="project" value="TreeGrafter"/>
</dbReference>
<evidence type="ECO:0000256" key="5">
    <source>
        <dbReference type="ARBA" id="ARBA00023040"/>
    </source>
</evidence>
<keyword evidence="7 9" id="KW-0675">Receptor</keyword>
<sequence length="347" mass="39194">MYLNISAISMLLGNASLSDTEDTDSLLIEGIISRYSFGTVIVLTVLMSLVGLATVLGNMLVILAFLVDKNLRKHSYYFLLNLAVCDLLVGSFSVPWYIPYTLTGRWTIGRGVCKFWLTLDSTVCLASVYSILFLSYDRYFSVTKAVTYRMQQGTKKASCYTLLRIAVLWILSYLLYGPAIEFWEGFVGESRVPEGVCTYEFDNAWNFLLTTSILDFYSPFLCVLYFNLRIYSNIRKRNKNRLKSQQSVTTNESIPAACGKEKDESRNNDAHISCFTAEGQVFVSAISHSSNSVVVGRRLNDLAKTETNNSPNIRKKSADVPLNTMQYVKLKRDNKIARYFSSARSAR</sequence>
<reference evidence="13" key="1">
    <citation type="submission" date="2025-08" db="UniProtKB">
        <authorList>
            <consortium name="RefSeq"/>
        </authorList>
    </citation>
    <scope>IDENTIFICATION</scope>
</reference>
<keyword evidence="4 10" id="KW-1133">Transmembrane helix</keyword>
<keyword evidence="3 9" id="KW-0812">Transmembrane</keyword>
<dbReference type="PROSITE" id="PS50262">
    <property type="entry name" value="G_PROTEIN_RECEP_F1_2"/>
    <property type="match status" value="1"/>
</dbReference>
<evidence type="ECO:0000313" key="13">
    <source>
        <dbReference type="RefSeq" id="XP_033788697.1"/>
    </source>
</evidence>
<dbReference type="OrthoDB" id="9906748at2759"/>
<dbReference type="PRINTS" id="PR00237">
    <property type="entry name" value="GPCRRHODOPSN"/>
</dbReference>
<dbReference type="GO" id="GO:0004993">
    <property type="term" value="F:G protein-coupled serotonin receptor activity"/>
    <property type="evidence" value="ECO:0007669"/>
    <property type="project" value="TreeGrafter"/>
</dbReference>
<dbReference type="AlphaFoldDB" id="A0A6P8PJC1"/>
<dbReference type="InParanoid" id="A0A6P8PJC1"/>
<keyword evidence="6 10" id="KW-0472">Membrane</keyword>
<dbReference type="GeneID" id="117354835"/>
<dbReference type="KEGG" id="gsh:117354835"/>
<dbReference type="Proteomes" id="UP000515159">
    <property type="component" value="Chromosome 2"/>
</dbReference>
<dbReference type="PROSITE" id="PS00237">
    <property type="entry name" value="G_PROTEIN_RECEP_F1_1"/>
    <property type="match status" value="1"/>
</dbReference>
<dbReference type="InterPro" id="IPR017452">
    <property type="entry name" value="GPCR_Rhodpsn_7TM"/>
</dbReference>
<evidence type="ECO:0000313" key="12">
    <source>
        <dbReference type="Proteomes" id="UP000515159"/>
    </source>
</evidence>
<dbReference type="GO" id="GO:0045202">
    <property type="term" value="C:synapse"/>
    <property type="evidence" value="ECO:0007669"/>
    <property type="project" value="TreeGrafter"/>
</dbReference>
<feature type="transmembrane region" description="Helical" evidence="10">
    <location>
        <begin position="118"/>
        <end position="136"/>
    </location>
</feature>
<comment type="similarity">
    <text evidence="9">Belongs to the G-protein coupled receptor 1 family.</text>
</comment>
<dbReference type="InterPro" id="IPR000276">
    <property type="entry name" value="GPCR_Rhodpsn"/>
</dbReference>
<dbReference type="GO" id="GO:0030425">
    <property type="term" value="C:dendrite"/>
    <property type="evidence" value="ECO:0007669"/>
    <property type="project" value="TreeGrafter"/>
</dbReference>
<dbReference type="GO" id="GO:0016907">
    <property type="term" value="F:G protein-coupled acetylcholine receptor activity"/>
    <property type="evidence" value="ECO:0007669"/>
    <property type="project" value="TreeGrafter"/>
</dbReference>
<keyword evidence="2" id="KW-1003">Cell membrane</keyword>
<feature type="transmembrane region" description="Helical" evidence="10">
    <location>
        <begin position="41"/>
        <end position="66"/>
    </location>
</feature>
<feature type="transmembrane region" description="Helical" evidence="10">
    <location>
        <begin position="157"/>
        <end position="176"/>
    </location>
</feature>
<evidence type="ECO:0000256" key="3">
    <source>
        <dbReference type="ARBA" id="ARBA00022692"/>
    </source>
</evidence>
<evidence type="ECO:0000256" key="9">
    <source>
        <dbReference type="RuleBase" id="RU000688"/>
    </source>
</evidence>
<protein>
    <submittedName>
        <fullName evidence="13">Histamine H3 receptor-like</fullName>
    </submittedName>
</protein>
<comment type="subcellular location">
    <subcellularLocation>
        <location evidence="1">Cell membrane</location>
        <topology evidence="1">Multi-pass membrane protein</topology>
    </subcellularLocation>
</comment>
<evidence type="ECO:0000256" key="1">
    <source>
        <dbReference type="ARBA" id="ARBA00004651"/>
    </source>
</evidence>
<dbReference type="GO" id="GO:0005886">
    <property type="term" value="C:plasma membrane"/>
    <property type="evidence" value="ECO:0007669"/>
    <property type="project" value="UniProtKB-SubCell"/>
</dbReference>
<dbReference type="Gene3D" id="1.20.1070.10">
    <property type="entry name" value="Rhodopsin 7-helix transmembrane proteins"/>
    <property type="match status" value="1"/>
</dbReference>
<feature type="domain" description="G-protein coupled receptors family 1 profile" evidence="11">
    <location>
        <begin position="57"/>
        <end position="249"/>
    </location>
</feature>
<evidence type="ECO:0000256" key="4">
    <source>
        <dbReference type="ARBA" id="ARBA00022989"/>
    </source>
</evidence>
<evidence type="ECO:0000256" key="7">
    <source>
        <dbReference type="ARBA" id="ARBA00023170"/>
    </source>
</evidence>
<dbReference type="Pfam" id="PF00001">
    <property type="entry name" value="7tm_1"/>
    <property type="match status" value="1"/>
</dbReference>
<evidence type="ECO:0000256" key="6">
    <source>
        <dbReference type="ARBA" id="ARBA00023136"/>
    </source>
</evidence>
<keyword evidence="8 9" id="KW-0807">Transducer</keyword>
<dbReference type="PANTHER" id="PTHR24247">
    <property type="entry name" value="5-HYDROXYTRYPTAMINE RECEPTOR"/>
    <property type="match status" value="1"/>
</dbReference>
<evidence type="ECO:0000256" key="2">
    <source>
        <dbReference type="ARBA" id="ARBA00022475"/>
    </source>
</evidence>
<feature type="transmembrane region" description="Helical" evidence="10">
    <location>
        <begin position="207"/>
        <end position="228"/>
    </location>
</feature>
<feature type="transmembrane region" description="Helical" evidence="10">
    <location>
        <begin position="78"/>
        <end position="98"/>
    </location>
</feature>
<name>A0A6P8PJC1_GEOSA</name>
<dbReference type="RefSeq" id="XP_033788697.1">
    <property type="nucleotide sequence ID" value="XM_033932806.1"/>
</dbReference>
<accession>A0A6P8PJC1</accession>
<keyword evidence="5 9" id="KW-0297">G-protein coupled receptor</keyword>